<evidence type="ECO:0008006" key="9">
    <source>
        <dbReference type="Google" id="ProtNLM"/>
    </source>
</evidence>
<reference evidence="7" key="2">
    <citation type="submission" date="2020-09" db="EMBL/GenBank/DDBJ databases">
        <authorList>
            <person name="Sun Q."/>
            <person name="Zhou Y."/>
        </authorList>
    </citation>
    <scope>NUCLEOTIDE SEQUENCE</scope>
    <source>
        <strain evidence="7">CGMCC 1.15725</strain>
    </source>
</reference>
<evidence type="ECO:0000256" key="1">
    <source>
        <dbReference type="ARBA" id="ARBA00004613"/>
    </source>
</evidence>
<comment type="subcellular location">
    <subcellularLocation>
        <location evidence="1">Secreted</location>
    </subcellularLocation>
</comment>
<sequence>MEQLSGLFEFTLDLLSEKHTITSKDLLGERMTITADLPDDTKRYFNGVVTQFAHTGGDLRLSSYRVTLRPWLWFLTRVADCRIFQDKAAPDIILSVFRDLGFSDFTNSLSKTYPSRDYCVQYRETDFDFVSRLMEAEGIYYYFTHEDGKHTLVLADGVGAHSTAPGYAKVPYYPPDDADRREADCLEDWSVSTEIRSGKYTHTDFDFTAPRSRLLSEKPSALPKARTDLEIYDYPGGYDVGQGGARLAGVRIEELESQYELYHGHGDVRGIGAGRLFTLTGHPVSALYDQQYLIVASSYSAQSAEFVSGAPSGDAFICSIVATKSSLPFRPARATPRPIVRGPQTAMVVGKAGEEIWTDSYGRVKVQFHWDRLGKKDETSSCWLRVSQLWAGEKWGAMFLPRIGQEVIVDFLEGDPDRPIVTGRVYNGTSMPPYALPANQTQSTIKSNSSKGGGGSNEIRFEDKKGSEEVYMHAQKDFNTVVENDDTLKVLHDQTISIKNNRTETVEEGNETVTIKQGKRAITVSQGDNSTTVSQGNESLTVTAGNYTISVNAGKISVTAAQAIELTVGGSSVKIEPAQITLSSVMIKVAGSAQTQVSGAMVQVSADGMLQLKGGLTMIG</sequence>
<evidence type="ECO:0000259" key="6">
    <source>
        <dbReference type="Pfam" id="PF22178"/>
    </source>
</evidence>
<evidence type="ECO:0000313" key="7">
    <source>
        <dbReference type="EMBL" id="GGF11079.1"/>
    </source>
</evidence>
<evidence type="ECO:0000313" key="8">
    <source>
        <dbReference type="Proteomes" id="UP000646365"/>
    </source>
</evidence>
<evidence type="ECO:0000256" key="2">
    <source>
        <dbReference type="ARBA" id="ARBA00005558"/>
    </source>
</evidence>
<dbReference type="SUPFAM" id="SSF69349">
    <property type="entry name" value="Phage fibre proteins"/>
    <property type="match status" value="1"/>
</dbReference>
<dbReference type="SUPFAM" id="SSF69279">
    <property type="entry name" value="Phage tail proteins"/>
    <property type="match status" value="2"/>
</dbReference>
<feature type="domain" description="Gp5/Type VI secretion system Vgr C-terminal trimerisation" evidence="6">
    <location>
        <begin position="443"/>
        <end position="553"/>
    </location>
</feature>
<feature type="domain" description="Gp5/Type VI secretion system Vgr protein OB-fold" evidence="5">
    <location>
        <begin position="359"/>
        <end position="426"/>
    </location>
</feature>
<gene>
    <name evidence="7" type="ORF">GCM10011611_15900</name>
</gene>
<dbReference type="Pfam" id="PF05954">
    <property type="entry name" value="Phage_GPD"/>
    <property type="match status" value="1"/>
</dbReference>
<dbReference type="Gene3D" id="4.10.220.110">
    <property type="match status" value="1"/>
</dbReference>
<dbReference type="PANTHER" id="PTHR32305">
    <property type="match status" value="1"/>
</dbReference>
<dbReference type="Pfam" id="PF04717">
    <property type="entry name" value="Phage_base_V"/>
    <property type="match status" value="1"/>
</dbReference>
<dbReference type="AlphaFoldDB" id="A0A8J3E1E0"/>
<dbReference type="InterPro" id="IPR006533">
    <property type="entry name" value="T6SS_Vgr_RhsGE"/>
</dbReference>
<dbReference type="EMBL" id="BMJQ01000003">
    <property type="protein sequence ID" value="GGF11079.1"/>
    <property type="molecule type" value="Genomic_DNA"/>
</dbReference>
<dbReference type="Gene3D" id="2.40.50.230">
    <property type="entry name" value="Gp5 N-terminal domain"/>
    <property type="match status" value="1"/>
</dbReference>
<dbReference type="Gene3D" id="2.30.110.50">
    <property type="match status" value="1"/>
</dbReference>
<evidence type="ECO:0000256" key="3">
    <source>
        <dbReference type="ARBA" id="ARBA00022525"/>
    </source>
</evidence>
<dbReference type="InterPro" id="IPR017847">
    <property type="entry name" value="T6SS_RhsGE_Vgr_subset"/>
</dbReference>
<evidence type="ECO:0000256" key="4">
    <source>
        <dbReference type="SAM" id="MobiDB-lite"/>
    </source>
</evidence>
<dbReference type="NCBIfam" id="TIGR03361">
    <property type="entry name" value="VI_Rhs_Vgr"/>
    <property type="match status" value="1"/>
</dbReference>
<keyword evidence="3" id="KW-0964">Secreted</keyword>
<comment type="similarity">
    <text evidence="2">Belongs to the VgrG protein family.</text>
</comment>
<dbReference type="NCBIfam" id="TIGR01646">
    <property type="entry name" value="vgr_GE"/>
    <property type="match status" value="1"/>
</dbReference>
<feature type="region of interest" description="Disordered" evidence="4">
    <location>
        <begin position="432"/>
        <end position="459"/>
    </location>
</feature>
<dbReference type="Gene3D" id="3.55.50.10">
    <property type="entry name" value="Baseplate protein-like domains"/>
    <property type="match status" value="1"/>
</dbReference>
<accession>A0A8J3E1E0</accession>
<dbReference type="InterPro" id="IPR006531">
    <property type="entry name" value="Gp5/Vgr_OB"/>
</dbReference>
<reference evidence="7" key="1">
    <citation type="journal article" date="2014" name="Int. J. Syst. Evol. Microbiol.">
        <title>Complete genome sequence of Corynebacterium casei LMG S-19264T (=DSM 44701T), isolated from a smear-ripened cheese.</title>
        <authorList>
            <consortium name="US DOE Joint Genome Institute (JGI-PGF)"/>
            <person name="Walter F."/>
            <person name="Albersmeier A."/>
            <person name="Kalinowski J."/>
            <person name="Ruckert C."/>
        </authorList>
    </citation>
    <scope>NUCLEOTIDE SEQUENCE</scope>
    <source>
        <strain evidence="7">CGMCC 1.15725</strain>
    </source>
</reference>
<dbReference type="InterPro" id="IPR050708">
    <property type="entry name" value="T6SS_VgrG/RHS"/>
</dbReference>
<dbReference type="PANTHER" id="PTHR32305:SF15">
    <property type="entry name" value="PROTEIN RHSA-RELATED"/>
    <property type="match status" value="1"/>
</dbReference>
<dbReference type="SUPFAM" id="SSF69255">
    <property type="entry name" value="gp5 N-terminal domain-like"/>
    <property type="match status" value="1"/>
</dbReference>
<dbReference type="InterPro" id="IPR054030">
    <property type="entry name" value="Gp5_Vgr_C"/>
</dbReference>
<name>A0A8J3E1E0_9PROT</name>
<evidence type="ECO:0000259" key="5">
    <source>
        <dbReference type="Pfam" id="PF04717"/>
    </source>
</evidence>
<dbReference type="InterPro" id="IPR037026">
    <property type="entry name" value="Vgr_OB-fold_dom_sf"/>
</dbReference>
<dbReference type="Pfam" id="PF22178">
    <property type="entry name" value="Gp5_trimer_C"/>
    <property type="match status" value="1"/>
</dbReference>
<organism evidence="7 8">
    <name type="scientific">Aliidongia dinghuensis</name>
    <dbReference type="NCBI Taxonomy" id="1867774"/>
    <lineage>
        <taxon>Bacteria</taxon>
        <taxon>Pseudomonadati</taxon>
        <taxon>Pseudomonadota</taxon>
        <taxon>Alphaproteobacteria</taxon>
        <taxon>Rhodospirillales</taxon>
        <taxon>Dongiaceae</taxon>
        <taxon>Aliidongia</taxon>
    </lineage>
</organism>
<dbReference type="Proteomes" id="UP000646365">
    <property type="component" value="Unassembled WGS sequence"/>
</dbReference>
<dbReference type="FunFam" id="2.40.50.230:FF:000001">
    <property type="entry name" value="Type VI secretion protein VgrG"/>
    <property type="match status" value="1"/>
</dbReference>
<dbReference type="FunFam" id="3.55.50.10:FF:000001">
    <property type="entry name" value="Actin cross-linking toxin VgrG1"/>
    <property type="match status" value="1"/>
</dbReference>
<protein>
    <recommendedName>
        <fullName evidence="9">Type VI secretion system secreted protein VgrG</fullName>
    </recommendedName>
</protein>
<comment type="caution">
    <text evidence="7">The sequence shown here is derived from an EMBL/GenBank/DDBJ whole genome shotgun (WGS) entry which is preliminary data.</text>
</comment>
<proteinExistence type="inferred from homology"/>
<dbReference type="GO" id="GO:0005576">
    <property type="term" value="C:extracellular region"/>
    <property type="evidence" value="ECO:0007669"/>
    <property type="project" value="UniProtKB-SubCell"/>
</dbReference>
<keyword evidence="8" id="KW-1185">Reference proteome</keyword>